<accession>A0A8J2VUB0</accession>
<evidence type="ECO:0000313" key="4">
    <source>
        <dbReference type="EMBL" id="GGE39952.1"/>
    </source>
</evidence>
<feature type="domain" description="G" evidence="2">
    <location>
        <begin position="14"/>
        <end position="121"/>
    </location>
</feature>
<keyword evidence="5" id="KW-1185">Reference proteome</keyword>
<dbReference type="PANTHER" id="PTHR43185">
    <property type="entry name" value="FERROUS IRON TRANSPORT PROTEIN B"/>
    <property type="match status" value="1"/>
</dbReference>
<reference evidence="4" key="1">
    <citation type="journal article" date="2014" name="Int. J. Syst. Evol. Microbiol.">
        <title>Complete genome sequence of Corynebacterium casei LMG S-19264T (=DSM 44701T), isolated from a smear-ripened cheese.</title>
        <authorList>
            <consortium name="US DOE Joint Genome Institute (JGI-PGF)"/>
            <person name="Walter F."/>
            <person name="Albersmeier A."/>
            <person name="Kalinowski J."/>
            <person name="Ruckert C."/>
        </authorList>
    </citation>
    <scope>NUCLEOTIDE SEQUENCE</scope>
    <source>
        <strain evidence="4">CGMCC 1.15371</strain>
    </source>
</reference>
<keyword evidence="1" id="KW-1133">Transmembrane helix</keyword>
<feature type="transmembrane region" description="Helical" evidence="1">
    <location>
        <begin position="202"/>
        <end position="224"/>
    </location>
</feature>
<evidence type="ECO:0000313" key="5">
    <source>
        <dbReference type="Proteomes" id="UP000628775"/>
    </source>
</evidence>
<dbReference type="PANTHER" id="PTHR43185:SF1">
    <property type="entry name" value="FE(2+) TRANSPORTER FEOB"/>
    <property type="match status" value="1"/>
</dbReference>
<dbReference type="Proteomes" id="UP000628775">
    <property type="component" value="Unassembled WGS sequence"/>
</dbReference>
<feature type="transmembrane region" description="Helical" evidence="1">
    <location>
        <begin position="537"/>
        <end position="559"/>
    </location>
</feature>
<organism evidence="4 5">
    <name type="scientific">Pullulanibacillus camelliae</name>
    <dbReference type="NCBI Taxonomy" id="1707096"/>
    <lineage>
        <taxon>Bacteria</taxon>
        <taxon>Bacillati</taxon>
        <taxon>Bacillota</taxon>
        <taxon>Bacilli</taxon>
        <taxon>Bacillales</taxon>
        <taxon>Sporolactobacillaceae</taxon>
        <taxon>Pullulanibacillus</taxon>
    </lineage>
</organism>
<dbReference type="SUPFAM" id="SSF52540">
    <property type="entry name" value="P-loop containing nucleoside triphosphate hydrolases"/>
    <property type="match status" value="1"/>
</dbReference>
<dbReference type="InterPro" id="IPR011642">
    <property type="entry name" value="Gate_dom"/>
</dbReference>
<feature type="transmembrane region" description="Helical" evidence="1">
    <location>
        <begin position="371"/>
        <end position="392"/>
    </location>
</feature>
<dbReference type="InterPro" id="IPR006073">
    <property type="entry name" value="GTP-bd"/>
</dbReference>
<feature type="transmembrane region" description="Helical" evidence="1">
    <location>
        <begin position="428"/>
        <end position="446"/>
    </location>
</feature>
<dbReference type="Pfam" id="PF01926">
    <property type="entry name" value="MMR_HSR1"/>
    <property type="match status" value="1"/>
</dbReference>
<dbReference type="GO" id="GO:0015093">
    <property type="term" value="F:ferrous iron transmembrane transporter activity"/>
    <property type="evidence" value="ECO:0007669"/>
    <property type="project" value="TreeGrafter"/>
</dbReference>
<name>A0A8J2VUB0_9BACL</name>
<dbReference type="GO" id="GO:0005886">
    <property type="term" value="C:plasma membrane"/>
    <property type="evidence" value="ECO:0007669"/>
    <property type="project" value="TreeGrafter"/>
</dbReference>
<keyword evidence="1" id="KW-0812">Transmembrane</keyword>
<feature type="transmembrane region" description="Helical" evidence="1">
    <location>
        <begin position="502"/>
        <end position="525"/>
    </location>
</feature>
<evidence type="ECO:0000259" key="2">
    <source>
        <dbReference type="Pfam" id="PF01926"/>
    </source>
</evidence>
<dbReference type="CDD" id="cd00882">
    <property type="entry name" value="Ras_like_GTPase"/>
    <property type="match status" value="1"/>
</dbReference>
<evidence type="ECO:0008006" key="6">
    <source>
        <dbReference type="Google" id="ProtNLM"/>
    </source>
</evidence>
<dbReference type="AlphaFoldDB" id="A0A8J2VUB0"/>
<feature type="transmembrane region" description="Helical" evidence="1">
    <location>
        <begin position="266"/>
        <end position="287"/>
    </location>
</feature>
<dbReference type="GO" id="GO:0005525">
    <property type="term" value="F:GTP binding"/>
    <property type="evidence" value="ECO:0007669"/>
    <property type="project" value="InterPro"/>
</dbReference>
<dbReference type="InterPro" id="IPR027417">
    <property type="entry name" value="P-loop_NTPase"/>
</dbReference>
<evidence type="ECO:0000259" key="3">
    <source>
        <dbReference type="Pfam" id="PF07670"/>
    </source>
</evidence>
<feature type="domain" description="Nucleoside transporter/FeoB GTPase Gate" evidence="3">
    <location>
        <begin position="271"/>
        <end position="366"/>
    </location>
</feature>
<reference evidence="4" key="2">
    <citation type="submission" date="2020-09" db="EMBL/GenBank/DDBJ databases">
        <authorList>
            <person name="Sun Q."/>
            <person name="Zhou Y."/>
        </authorList>
    </citation>
    <scope>NUCLEOTIDE SEQUENCE</scope>
    <source>
        <strain evidence="4">CGMCC 1.15371</strain>
    </source>
</reference>
<comment type="caution">
    <text evidence="4">The sequence shown here is derived from an EMBL/GenBank/DDBJ whole genome shotgun (WGS) entry which is preliminary data.</text>
</comment>
<dbReference type="Gene3D" id="3.40.50.300">
    <property type="entry name" value="P-loop containing nucleotide triphosphate hydrolases"/>
    <property type="match status" value="1"/>
</dbReference>
<feature type="transmembrane region" description="Helical" evidence="1">
    <location>
        <begin position="343"/>
        <end position="365"/>
    </location>
</feature>
<protein>
    <recommendedName>
        <fullName evidence="6">Ferrous iron transporter B</fullName>
    </recommendedName>
</protein>
<dbReference type="InterPro" id="IPR050860">
    <property type="entry name" value="FeoB_GTPase"/>
</dbReference>
<dbReference type="RefSeq" id="WP_188692592.1">
    <property type="nucleotide sequence ID" value="NZ_BMIR01000007.1"/>
</dbReference>
<evidence type="ECO:0000256" key="1">
    <source>
        <dbReference type="SAM" id="Phobius"/>
    </source>
</evidence>
<dbReference type="Pfam" id="PF07670">
    <property type="entry name" value="Gate"/>
    <property type="match status" value="1"/>
</dbReference>
<gene>
    <name evidence="4" type="ORF">GCM10011391_18470</name>
</gene>
<dbReference type="EMBL" id="BMIR01000007">
    <property type="protein sequence ID" value="GGE39952.1"/>
    <property type="molecule type" value="Genomic_DNA"/>
</dbReference>
<keyword evidence="1" id="KW-0472">Membrane</keyword>
<proteinExistence type="predicted"/>
<sequence>MLEELAFKQNQSGTVVMIGLESVGKSTLFRHLTGNRSGIVTNIRGSTVSCLTGPLMNDESTMIIDTPGIQFEGDSLTTKLALEQANKADTLLLVIKATDYKEELMTLNTMLHLRNRHVAIAITYCDKCLHSHQERQQISELLDVPVMWLNAREVEATHQQQLIEGIQHAKPWKLNNHLLTFLPILPVKTTSRFKQSWYTLPLIGPWLSLGTILAMFAVPVYIAYQFAQWMEPLSEKYGIQGIETFFHPFPTIIQQFLVGDYGLITLGWYSFLWAFPVVFLIGVTTAISEETGIQEHITISLDPWLRRIGLTGRDLIPVLTGFGCNVVAVLQSRSCSSCTRQSCVSLISFGSACSYQIGATLSLFGSAHKPWLFIPYIFVLFIVGAIHTRLWNKNDTTISLNRITSLPYLQSLTWYGLIWRVKNILKQFLLQAMPIFFIICGVATALEYTHVLGAIAVLISPVLHFFNLPPTVAPGIVFSFIRKDGLLVLNQGHGEVLSTLTVMQIFILVYLASTLSSCLVTLYTLKKEWGWVAAGRLFAKQFFTSVISAYLISALIYFFK</sequence>